<feature type="domain" description="DUF7580" evidence="1">
    <location>
        <begin position="229"/>
        <end position="538"/>
    </location>
</feature>
<dbReference type="OrthoDB" id="3565018at2759"/>
<organism evidence="2 3">
    <name type="scientific">Dendryphion nanum</name>
    <dbReference type="NCBI Taxonomy" id="256645"/>
    <lineage>
        <taxon>Eukaryota</taxon>
        <taxon>Fungi</taxon>
        <taxon>Dikarya</taxon>
        <taxon>Ascomycota</taxon>
        <taxon>Pezizomycotina</taxon>
        <taxon>Dothideomycetes</taxon>
        <taxon>Pleosporomycetidae</taxon>
        <taxon>Pleosporales</taxon>
        <taxon>Torulaceae</taxon>
        <taxon>Dendryphion</taxon>
    </lineage>
</organism>
<dbReference type="InterPro" id="IPR056002">
    <property type="entry name" value="DUF7580"/>
</dbReference>
<reference evidence="2" key="1">
    <citation type="journal article" date="2021" name="Nat. Commun.">
        <title>Genetic determinants of endophytism in the Arabidopsis root mycobiome.</title>
        <authorList>
            <person name="Mesny F."/>
            <person name="Miyauchi S."/>
            <person name="Thiergart T."/>
            <person name="Pickel B."/>
            <person name="Atanasova L."/>
            <person name="Karlsson M."/>
            <person name="Huettel B."/>
            <person name="Barry K.W."/>
            <person name="Haridas S."/>
            <person name="Chen C."/>
            <person name="Bauer D."/>
            <person name="Andreopoulos W."/>
            <person name="Pangilinan J."/>
            <person name="LaButti K."/>
            <person name="Riley R."/>
            <person name="Lipzen A."/>
            <person name="Clum A."/>
            <person name="Drula E."/>
            <person name="Henrissat B."/>
            <person name="Kohler A."/>
            <person name="Grigoriev I.V."/>
            <person name="Martin F.M."/>
            <person name="Hacquard S."/>
        </authorList>
    </citation>
    <scope>NUCLEOTIDE SEQUENCE</scope>
    <source>
        <strain evidence="2">MPI-CAGE-CH-0243</strain>
    </source>
</reference>
<accession>A0A9P9EFF9</accession>
<evidence type="ECO:0000259" key="1">
    <source>
        <dbReference type="Pfam" id="PF24476"/>
    </source>
</evidence>
<dbReference type="Pfam" id="PF24476">
    <property type="entry name" value="DUF7580"/>
    <property type="match status" value="1"/>
</dbReference>
<evidence type="ECO:0000313" key="3">
    <source>
        <dbReference type="Proteomes" id="UP000700596"/>
    </source>
</evidence>
<name>A0A9P9EFF9_9PLEO</name>
<proteinExistence type="predicted"/>
<dbReference type="PANTHER" id="PTHR35186:SF4">
    <property type="entry name" value="PRION-INHIBITION AND PROPAGATION HELO DOMAIN-CONTAINING PROTEIN"/>
    <property type="match status" value="1"/>
</dbReference>
<gene>
    <name evidence="2" type="ORF">B0J11DRAFT_520039</name>
</gene>
<sequence>MVSGIECAGLALATLPLFIEAGKVYASGTEALADIMIASRRDQKLENFYEQFWWETVELSQKLKQIINALPNLTPARKVELATAANLEHWTLNDDVKAALQTYFADDNDFNTFERVVTKLVSLLGQLVKDSTIHISTKDADQVEMYSKLKQFASDRESQQTTSRFRERLAFWKKEKHREKCLKELQLWNKRLGRLIQKAPSGVLATTTTTQSNATTQVGLKLRGIPSIRLRQLSQLLYRTLSLYWDCCTVRHEAKVCLKLHDEGSTNYDESAEFSFLVSYDLKKQNQCTWQEGYVIVRSGCPNTIDDREELAKICDAFQTTLSNQQLRLLVEDLNSCQKLWRLRSQPRSLQILDRIPATSLDSLIRGRTNISLRNKRRLALILSHSLLQYHDSEWLSSEWGKRHISFLYSAQDTPDLERPYLSTCFDKCHTAAKPDLTRFHRNPSILALGILLIEIELGKPIEQYRIATDDVNVNTDMIVADRIALSMNQCSEPYRQAIRACLDVPWVSAGRKVSLEDEDTRDGLYRSVICPLEKELEYMFPKP</sequence>
<dbReference type="EMBL" id="JAGMWT010000002">
    <property type="protein sequence ID" value="KAH7136154.1"/>
    <property type="molecule type" value="Genomic_DNA"/>
</dbReference>
<evidence type="ECO:0000313" key="2">
    <source>
        <dbReference type="EMBL" id="KAH7136154.1"/>
    </source>
</evidence>
<dbReference type="AlphaFoldDB" id="A0A9P9EFF9"/>
<protein>
    <recommendedName>
        <fullName evidence="1">DUF7580 domain-containing protein</fullName>
    </recommendedName>
</protein>
<comment type="caution">
    <text evidence="2">The sequence shown here is derived from an EMBL/GenBank/DDBJ whole genome shotgun (WGS) entry which is preliminary data.</text>
</comment>
<dbReference type="PANTHER" id="PTHR35186">
    <property type="entry name" value="ANK_REP_REGION DOMAIN-CONTAINING PROTEIN"/>
    <property type="match status" value="1"/>
</dbReference>
<keyword evidence="3" id="KW-1185">Reference proteome</keyword>
<dbReference type="Proteomes" id="UP000700596">
    <property type="component" value="Unassembled WGS sequence"/>
</dbReference>